<dbReference type="PANTHER" id="PTHR20961">
    <property type="entry name" value="GLYCOSYLTRANSFERASE"/>
    <property type="match status" value="1"/>
</dbReference>
<sequence length="447" mass="51956">MGSSKGSAKEIWLPIFTKRSWFILLLIIGSFLSLAVLDSSSQDFIFRTLNYYTNQNTEDASPIQPICDFSDIRSDICNMTGDIRTQGKDIATVFFVPPPDKLFLEEQQWNFSPYPHKDLCPTKNVTVKHLRGPQNAPACTIQSSTIPAFLFPLAGLTGNPWHDFTDILIPLFLASKPLNGEVQFVIIDYRQWFLDKYNLIFKDITRYEVINLDEDNEVRCYSHLMVGLPNHKDFGIDPDRAFDRFDMFKFRMYIRSIFSLPADVDIPHKMDPRPDKKPKLMLFHRSGIRHFLNEPEVVEVVEKNGYELVLIEPQRDDNLTEFAKLVDSCDVLMGVHGAALTNILFLRTNALMLQIIPYGHIEYYADLFYGRQAIEMKLRKIDYSISAEESSLLEKYGWDHPVIKDPDGVNARGWRDRKRYYWYEQDVRLNVTRFEPVLVKALELLKE</sequence>
<keyword evidence="4" id="KW-0808">Transferase</keyword>
<evidence type="ECO:0000256" key="6">
    <source>
        <dbReference type="SAM" id="Phobius"/>
    </source>
</evidence>
<feature type="domain" description="Glycosyltransferase 61 catalytic" evidence="7">
    <location>
        <begin position="268"/>
        <end position="351"/>
    </location>
</feature>
<evidence type="ECO:0000256" key="1">
    <source>
        <dbReference type="ARBA" id="ARBA00004323"/>
    </source>
</evidence>
<keyword evidence="6" id="KW-1133">Transmembrane helix</keyword>
<protein>
    <recommendedName>
        <fullName evidence="7">Glycosyltransferase 61 catalytic domain-containing protein</fullName>
    </recommendedName>
</protein>
<comment type="caution">
    <text evidence="8">The sequence shown here is derived from an EMBL/GenBank/DDBJ whole genome shotgun (WGS) entry which is preliminary data.</text>
</comment>
<accession>A0AAD5WCG4</accession>
<dbReference type="PANTHER" id="PTHR20961:SF23">
    <property type="entry name" value="OS06G0475400 PROTEIN"/>
    <property type="match status" value="1"/>
</dbReference>
<evidence type="ECO:0000256" key="2">
    <source>
        <dbReference type="ARBA" id="ARBA00004881"/>
    </source>
</evidence>
<comment type="subcellular location">
    <subcellularLocation>
        <location evidence="1">Golgi apparatus membrane</location>
        <topology evidence="1">Single-pass type II membrane protein</topology>
    </subcellularLocation>
</comment>
<dbReference type="EMBL" id="JAMRDG010000002">
    <property type="protein sequence ID" value="KAJ3686022.1"/>
    <property type="molecule type" value="Genomic_DNA"/>
</dbReference>
<gene>
    <name evidence="8" type="ORF">LUZ61_015186</name>
</gene>
<evidence type="ECO:0000259" key="7">
    <source>
        <dbReference type="Pfam" id="PF04577"/>
    </source>
</evidence>
<proteinExistence type="predicted"/>
<reference evidence="8 9" key="1">
    <citation type="journal article" date="2022" name="Cell">
        <title>Repeat-based holocentromeres influence genome architecture and karyotype evolution.</title>
        <authorList>
            <person name="Hofstatter P.G."/>
            <person name="Thangavel G."/>
            <person name="Lux T."/>
            <person name="Neumann P."/>
            <person name="Vondrak T."/>
            <person name="Novak P."/>
            <person name="Zhang M."/>
            <person name="Costa L."/>
            <person name="Castellani M."/>
            <person name="Scott A."/>
            <person name="Toegelov H."/>
            <person name="Fuchs J."/>
            <person name="Mata-Sucre Y."/>
            <person name="Dias Y."/>
            <person name="Vanzela A.L.L."/>
            <person name="Huettel B."/>
            <person name="Almeida C.C.S."/>
            <person name="Simkova H."/>
            <person name="Souza G."/>
            <person name="Pedrosa-Harand A."/>
            <person name="Macas J."/>
            <person name="Mayer K.F.X."/>
            <person name="Houben A."/>
            <person name="Marques A."/>
        </authorList>
    </citation>
    <scope>NUCLEOTIDE SEQUENCE [LARGE SCALE GENOMIC DNA]</scope>
    <source>
        <strain evidence="8">RhyTen1mFocal</strain>
    </source>
</reference>
<dbReference type="AlphaFoldDB" id="A0AAD5WCG4"/>
<dbReference type="InterPro" id="IPR049625">
    <property type="entry name" value="Glyco_transf_61_cat"/>
</dbReference>
<evidence type="ECO:0000313" key="8">
    <source>
        <dbReference type="EMBL" id="KAJ3686022.1"/>
    </source>
</evidence>
<dbReference type="GO" id="GO:0016763">
    <property type="term" value="F:pentosyltransferase activity"/>
    <property type="evidence" value="ECO:0007669"/>
    <property type="project" value="UniProtKB-ARBA"/>
</dbReference>
<organism evidence="8 9">
    <name type="scientific">Rhynchospora tenuis</name>
    <dbReference type="NCBI Taxonomy" id="198213"/>
    <lineage>
        <taxon>Eukaryota</taxon>
        <taxon>Viridiplantae</taxon>
        <taxon>Streptophyta</taxon>
        <taxon>Embryophyta</taxon>
        <taxon>Tracheophyta</taxon>
        <taxon>Spermatophyta</taxon>
        <taxon>Magnoliopsida</taxon>
        <taxon>Liliopsida</taxon>
        <taxon>Poales</taxon>
        <taxon>Cyperaceae</taxon>
        <taxon>Cyperoideae</taxon>
        <taxon>Rhynchosporeae</taxon>
        <taxon>Rhynchospora</taxon>
    </lineage>
</organism>
<keyword evidence="9" id="KW-1185">Reference proteome</keyword>
<dbReference type="Pfam" id="PF04577">
    <property type="entry name" value="Glyco_transf_61"/>
    <property type="match status" value="1"/>
</dbReference>
<comment type="pathway">
    <text evidence="2">Glycan metabolism.</text>
</comment>
<evidence type="ECO:0000256" key="5">
    <source>
        <dbReference type="ARBA" id="ARBA00023180"/>
    </source>
</evidence>
<evidence type="ECO:0000256" key="4">
    <source>
        <dbReference type="ARBA" id="ARBA00022679"/>
    </source>
</evidence>
<name>A0AAD5WCG4_9POAL</name>
<dbReference type="InterPro" id="IPR007657">
    <property type="entry name" value="Glycosyltransferase_61"/>
</dbReference>
<feature type="transmembrane region" description="Helical" evidence="6">
    <location>
        <begin position="21"/>
        <end position="37"/>
    </location>
</feature>
<keyword evidence="6" id="KW-0812">Transmembrane</keyword>
<keyword evidence="3" id="KW-0328">Glycosyltransferase</keyword>
<keyword evidence="5" id="KW-0325">Glycoprotein</keyword>
<evidence type="ECO:0000256" key="3">
    <source>
        <dbReference type="ARBA" id="ARBA00022676"/>
    </source>
</evidence>
<keyword evidence="6" id="KW-0472">Membrane</keyword>
<dbReference type="Proteomes" id="UP001210211">
    <property type="component" value="Unassembled WGS sequence"/>
</dbReference>
<dbReference type="GO" id="GO:0000139">
    <property type="term" value="C:Golgi membrane"/>
    <property type="evidence" value="ECO:0007669"/>
    <property type="project" value="UniProtKB-SubCell"/>
</dbReference>
<evidence type="ECO:0000313" key="9">
    <source>
        <dbReference type="Proteomes" id="UP001210211"/>
    </source>
</evidence>